<accession>A0A015KS09</accession>
<protein>
    <submittedName>
        <fullName evidence="6">Uncharacterized protein</fullName>
    </submittedName>
</protein>
<feature type="region of interest" description="Disordered" evidence="4">
    <location>
        <begin position="1"/>
        <end position="189"/>
    </location>
</feature>
<dbReference type="InterPro" id="IPR028143">
    <property type="entry name" value="Get2/sif1"/>
</dbReference>
<proteinExistence type="predicted"/>
<keyword evidence="7" id="KW-1185">Reference proteome</keyword>
<gene>
    <name evidence="6" type="ORF">RirG_087600</name>
</gene>
<dbReference type="GO" id="GO:0006890">
    <property type="term" value="P:retrograde vesicle-mediated transport, Golgi to endoplasmic reticulum"/>
    <property type="evidence" value="ECO:0007669"/>
    <property type="project" value="TreeGrafter"/>
</dbReference>
<evidence type="ECO:0000256" key="4">
    <source>
        <dbReference type="SAM" id="MobiDB-lite"/>
    </source>
</evidence>
<sequence length="422" mass="47961">MTEESSNVENLSNVNENEQPNPPKKSRSVSDAERRRARRERKILNDAGSRLHRITATHSTSLNTLGETSSTLSSPFVSRKSSPQPSLKSSPTSIEPPENPFSPRRRNTGNLEPLTSTQSDASIATERTFPRVRVSSDADPPEWSGGPLPQNFSQEDNKSARPITQPRFSLPTSISPTIPTIPTTSDLLGEDEPNGYIDQDEHIRQFFNNLNAGNYQRRNSSTTSLASTIGGSECQYNPLLTAQDEYVQQDILQQQQQLQQIPFPFQQFFSPFGSANQQQNLDLQSKLWQVIHFVAMILLGRLIVWKESLREKGAWNRFYLLNYERPEDIIAAERIPSMGAFWYFITVELILQSSRIFFQQDRVFQSSTLVQFARKLPAPFSDVLTVLLRYNLIWNSLWEDICILVFTVGFTIMIAPFVSYFG</sequence>
<feature type="compositionally biased region" description="Polar residues" evidence="4">
    <location>
        <begin position="108"/>
        <end position="122"/>
    </location>
</feature>
<evidence type="ECO:0000256" key="1">
    <source>
        <dbReference type="ARBA" id="ARBA00022692"/>
    </source>
</evidence>
<evidence type="ECO:0000256" key="3">
    <source>
        <dbReference type="ARBA" id="ARBA00023136"/>
    </source>
</evidence>
<feature type="compositionally biased region" description="Low complexity" evidence="4">
    <location>
        <begin position="171"/>
        <end position="185"/>
    </location>
</feature>
<comment type="caution">
    <text evidence="6">The sequence shown here is derived from an EMBL/GenBank/DDBJ whole genome shotgun (WGS) entry which is preliminary data.</text>
</comment>
<keyword evidence="2 5" id="KW-1133">Transmembrane helix</keyword>
<feature type="transmembrane region" description="Helical" evidence="5">
    <location>
        <begin position="287"/>
        <end position="304"/>
    </location>
</feature>
<dbReference type="PANTHER" id="PTHR28263:SF1">
    <property type="entry name" value="GOLGI TO ER TRAFFIC PROTEIN 2"/>
    <property type="match status" value="1"/>
</dbReference>
<evidence type="ECO:0000313" key="7">
    <source>
        <dbReference type="Proteomes" id="UP000022910"/>
    </source>
</evidence>
<dbReference type="AlphaFoldDB" id="A0A015KS09"/>
<keyword evidence="1 5" id="KW-0812">Transmembrane</keyword>
<feature type="compositionally biased region" description="Low complexity" evidence="4">
    <location>
        <begin position="78"/>
        <end position="93"/>
    </location>
</feature>
<evidence type="ECO:0000313" key="6">
    <source>
        <dbReference type="EMBL" id="EXX70409.1"/>
    </source>
</evidence>
<organism evidence="6 7">
    <name type="scientific">Rhizophagus irregularis (strain DAOM 197198w)</name>
    <name type="common">Glomus intraradices</name>
    <dbReference type="NCBI Taxonomy" id="1432141"/>
    <lineage>
        <taxon>Eukaryota</taxon>
        <taxon>Fungi</taxon>
        <taxon>Fungi incertae sedis</taxon>
        <taxon>Mucoromycota</taxon>
        <taxon>Glomeromycotina</taxon>
        <taxon>Glomeromycetes</taxon>
        <taxon>Glomerales</taxon>
        <taxon>Glomeraceae</taxon>
        <taxon>Rhizophagus</taxon>
    </lineage>
</organism>
<dbReference type="PANTHER" id="PTHR28263">
    <property type="entry name" value="GOLGI TO ER TRAFFIC PROTEIN 2"/>
    <property type="match status" value="1"/>
</dbReference>
<feature type="compositionally biased region" description="Polar residues" evidence="4">
    <location>
        <begin position="56"/>
        <end position="76"/>
    </location>
</feature>
<keyword evidence="3 5" id="KW-0472">Membrane</keyword>
<reference evidence="6 7" key="1">
    <citation type="submission" date="2014-02" db="EMBL/GenBank/DDBJ databases">
        <title>Single nucleus genome sequencing reveals high similarity among nuclei of an endomycorrhizal fungus.</title>
        <authorList>
            <person name="Lin K."/>
            <person name="Geurts R."/>
            <person name="Zhang Z."/>
            <person name="Limpens E."/>
            <person name="Saunders D.G."/>
            <person name="Mu D."/>
            <person name="Pang E."/>
            <person name="Cao H."/>
            <person name="Cha H."/>
            <person name="Lin T."/>
            <person name="Zhou Q."/>
            <person name="Shang Y."/>
            <person name="Li Y."/>
            <person name="Ivanov S."/>
            <person name="Sharma T."/>
            <person name="Velzen R.V."/>
            <person name="Ruijter N.D."/>
            <person name="Aanen D.K."/>
            <person name="Win J."/>
            <person name="Kamoun S."/>
            <person name="Bisseling T."/>
            <person name="Huang S."/>
        </authorList>
    </citation>
    <scope>NUCLEOTIDE SEQUENCE [LARGE SCALE GENOMIC DNA]</scope>
    <source>
        <strain evidence="7">DAOM197198w</strain>
    </source>
</reference>
<dbReference type="STRING" id="1432141.A0A015KS09"/>
<dbReference type="HOGENOM" id="CLU_650776_0_0_1"/>
<evidence type="ECO:0000256" key="2">
    <source>
        <dbReference type="ARBA" id="ARBA00022989"/>
    </source>
</evidence>
<name>A0A015KS09_RHIIW</name>
<feature type="compositionally biased region" description="Low complexity" evidence="4">
    <location>
        <begin position="1"/>
        <end position="18"/>
    </location>
</feature>
<feature type="transmembrane region" description="Helical" evidence="5">
    <location>
        <begin position="401"/>
        <end position="421"/>
    </location>
</feature>
<dbReference type="OrthoDB" id="5393181at2759"/>
<evidence type="ECO:0000256" key="5">
    <source>
        <dbReference type="SAM" id="Phobius"/>
    </source>
</evidence>
<dbReference type="EMBL" id="JEMT01016595">
    <property type="protein sequence ID" value="EXX70409.1"/>
    <property type="molecule type" value="Genomic_DNA"/>
</dbReference>
<dbReference type="Proteomes" id="UP000022910">
    <property type="component" value="Unassembled WGS sequence"/>
</dbReference>